<gene>
    <name evidence="1" type="ORF">MG293_014056</name>
</gene>
<protein>
    <submittedName>
        <fullName evidence="1">Uncharacterized protein</fullName>
    </submittedName>
</protein>
<reference evidence="1" key="1">
    <citation type="submission" date="2022-03" db="EMBL/GenBank/DDBJ databases">
        <title>Genomic analyses of argali, domestic sheep and their hybrids provide insights into chromosomal evolution, heterosis and genetic basis of agronomic traits.</title>
        <authorList>
            <person name="Li M."/>
        </authorList>
    </citation>
    <scope>NUCLEOTIDE SEQUENCE</scope>
    <source>
        <strain evidence="1">CAU-MHL-2022a</strain>
        <tissue evidence="1">Skin</tissue>
    </source>
</reference>
<dbReference type="Proteomes" id="UP001214576">
    <property type="component" value="Unassembled WGS sequence"/>
</dbReference>
<keyword evidence="2" id="KW-1185">Reference proteome</keyword>
<sequence length="134" mass="14953">MAVLPAALFVGFCIKNSINEDSLRQDVCDSGLNVYLELNWTIAFPSVEAALNNKKAVHCQVCVVNLGLFNWISFLLTKEAIAVYKINLIKTPSLFQSRTLILSCTVDVDCGFQLERSDEGRQKNGKQKGNIERK</sequence>
<evidence type="ECO:0000313" key="1">
    <source>
        <dbReference type="EMBL" id="KAI4535729.1"/>
    </source>
</evidence>
<comment type="caution">
    <text evidence="1">The sequence shown here is derived from an EMBL/GenBank/DDBJ whole genome shotgun (WGS) entry which is preliminary data.</text>
</comment>
<dbReference type="AlphaFoldDB" id="A0AAD4U0M2"/>
<proteinExistence type="predicted"/>
<accession>A0AAD4U0M2</accession>
<organism evidence="1 2">
    <name type="scientific">Ovis ammon polii</name>
    <dbReference type="NCBI Taxonomy" id="230172"/>
    <lineage>
        <taxon>Eukaryota</taxon>
        <taxon>Metazoa</taxon>
        <taxon>Chordata</taxon>
        <taxon>Craniata</taxon>
        <taxon>Vertebrata</taxon>
        <taxon>Euteleostomi</taxon>
        <taxon>Mammalia</taxon>
        <taxon>Eutheria</taxon>
        <taxon>Laurasiatheria</taxon>
        <taxon>Artiodactyla</taxon>
        <taxon>Ruminantia</taxon>
        <taxon>Pecora</taxon>
        <taxon>Bovidae</taxon>
        <taxon>Caprinae</taxon>
        <taxon>Ovis</taxon>
    </lineage>
</organism>
<name>A0AAD4U0M2_OVIAM</name>
<dbReference type="EMBL" id="JAKZEL010000017">
    <property type="protein sequence ID" value="KAI4535729.1"/>
    <property type="molecule type" value="Genomic_DNA"/>
</dbReference>
<evidence type="ECO:0000313" key="2">
    <source>
        <dbReference type="Proteomes" id="UP001214576"/>
    </source>
</evidence>